<proteinExistence type="predicted"/>
<protein>
    <submittedName>
        <fullName evidence="1">Uncharacterized protein</fullName>
    </submittedName>
</protein>
<name>A0ACC3S5L5_9PEZI</name>
<dbReference type="EMBL" id="JAMKPW020000041">
    <property type="protein sequence ID" value="KAK8196795.1"/>
    <property type="molecule type" value="Genomic_DNA"/>
</dbReference>
<accession>A0ACC3S5L5</accession>
<comment type="caution">
    <text evidence="1">The sequence shown here is derived from an EMBL/GenBank/DDBJ whole genome shotgun (WGS) entry which is preliminary data.</text>
</comment>
<dbReference type="Proteomes" id="UP001320706">
    <property type="component" value="Unassembled WGS sequence"/>
</dbReference>
<organism evidence="1 2">
    <name type="scientific">Zalaria obscura</name>
    <dbReference type="NCBI Taxonomy" id="2024903"/>
    <lineage>
        <taxon>Eukaryota</taxon>
        <taxon>Fungi</taxon>
        <taxon>Dikarya</taxon>
        <taxon>Ascomycota</taxon>
        <taxon>Pezizomycotina</taxon>
        <taxon>Dothideomycetes</taxon>
        <taxon>Dothideomycetidae</taxon>
        <taxon>Dothideales</taxon>
        <taxon>Zalariaceae</taxon>
        <taxon>Zalaria</taxon>
    </lineage>
</organism>
<gene>
    <name evidence="1" type="ORF">M8818_006962</name>
</gene>
<evidence type="ECO:0000313" key="1">
    <source>
        <dbReference type="EMBL" id="KAK8196795.1"/>
    </source>
</evidence>
<keyword evidence="2" id="KW-1185">Reference proteome</keyword>
<sequence>MTSLNVLSPTKRLKKEERPYLYPQLEEQSSIKMQSFNAFDSLPIEINQMIAENLEADSDLASFRSICRSTKDAIDGDYGSFWRKRFLSHFDGLSVVRKAKTGSSNYYMRTVYQYRRRVLRSGASFKNGNDKHEVRCLELLRDLVLDSYTGSKTDEDGHPVSKNLKVIETFVTNFDLLRTIFLKSNSASPPRRRDIYTPSSTATLPPNKLLYTLQLLLCHLSFEICPRQGYRYQQVWSFPESQQAVYASATRAPIFTGRNGTDVNVEWALHAANFWKYHIVCPELLALYYSFQGLTRDERPRAWDRCLLDGGDGSASTPVKLGTNWKSSYAYLDRNEMEVIRSGAYKPEEDFLEDNVNGEKDADGLQNLRLDITSPKSLYWPPLFESLLPTRTPTAPHLPPRAKTRAQHRSTPSPPTPFTPTPPVPISYHGSGIDSSEAFLASGWLTPLPPVCGIPGWRKLVMMKYYEDEETRVVAREGLWCYEGVVLPGDKVVLGRWWSPDDGVGEGQYSGPFLLWNVD</sequence>
<reference evidence="1" key="1">
    <citation type="submission" date="2024-02" db="EMBL/GenBank/DDBJ databases">
        <title>Metagenome Assembled Genome of Zalaria obscura JY119.</title>
        <authorList>
            <person name="Vighnesh L."/>
            <person name="Jagadeeshwari U."/>
            <person name="Venkata Ramana C."/>
            <person name="Sasikala C."/>
        </authorList>
    </citation>
    <scope>NUCLEOTIDE SEQUENCE</scope>
    <source>
        <strain evidence="1">JY119</strain>
    </source>
</reference>
<evidence type="ECO:0000313" key="2">
    <source>
        <dbReference type="Proteomes" id="UP001320706"/>
    </source>
</evidence>